<comment type="caution">
    <text evidence="1">The sequence shown here is derived from an EMBL/GenBank/DDBJ whole genome shotgun (WGS) entry which is preliminary data.</text>
</comment>
<keyword evidence="2" id="KW-1185">Reference proteome</keyword>
<feature type="non-terminal residue" evidence="1">
    <location>
        <position position="1"/>
    </location>
</feature>
<proteinExistence type="predicted"/>
<protein>
    <submittedName>
        <fullName evidence="1">Uncharacterized protein</fullName>
    </submittedName>
</protein>
<accession>A0AAW0K9I7</accession>
<dbReference type="SUPFAM" id="SSF48452">
    <property type="entry name" value="TPR-like"/>
    <property type="match status" value="1"/>
</dbReference>
<dbReference type="InterPro" id="IPR011990">
    <property type="entry name" value="TPR-like_helical_dom_sf"/>
</dbReference>
<feature type="non-terminal residue" evidence="1">
    <location>
        <position position="81"/>
    </location>
</feature>
<gene>
    <name evidence="1" type="ORF">U0070_004075</name>
</gene>
<dbReference type="Proteomes" id="UP001488838">
    <property type="component" value="Unassembled WGS sequence"/>
</dbReference>
<evidence type="ECO:0000313" key="2">
    <source>
        <dbReference type="Proteomes" id="UP001488838"/>
    </source>
</evidence>
<sequence length="81" mass="9270">SYKLAITDLTTAVNMDKNSYPAFYNRALCYTKIKEHEMALRDYGIVLLLDAGERITLNTFINRGLIYAQLKQYGFALEVSL</sequence>
<dbReference type="Gene3D" id="1.25.40.10">
    <property type="entry name" value="Tetratricopeptide repeat domain"/>
    <property type="match status" value="1"/>
</dbReference>
<evidence type="ECO:0000313" key="1">
    <source>
        <dbReference type="EMBL" id="KAK7835984.1"/>
    </source>
</evidence>
<name>A0AAW0K9I7_MYOGA</name>
<reference evidence="1 2" key="1">
    <citation type="journal article" date="2023" name="bioRxiv">
        <title>Conserved and derived expression patterns and positive selection on dental genes reveal complex evolutionary context of ever-growing rodent molars.</title>
        <authorList>
            <person name="Calamari Z.T."/>
            <person name="Song A."/>
            <person name="Cohen E."/>
            <person name="Akter M."/>
            <person name="Roy R.D."/>
            <person name="Hallikas O."/>
            <person name="Christensen M.M."/>
            <person name="Li P."/>
            <person name="Marangoni P."/>
            <person name="Jernvall J."/>
            <person name="Klein O.D."/>
        </authorList>
    </citation>
    <scope>NUCLEOTIDE SEQUENCE [LARGE SCALE GENOMIC DNA]</scope>
    <source>
        <strain evidence="1">V071</strain>
    </source>
</reference>
<dbReference type="EMBL" id="JBBHLL010000001">
    <property type="protein sequence ID" value="KAK7835984.1"/>
    <property type="molecule type" value="Genomic_DNA"/>
</dbReference>
<organism evidence="1 2">
    <name type="scientific">Myodes glareolus</name>
    <name type="common">Bank vole</name>
    <name type="synonym">Clethrionomys glareolus</name>
    <dbReference type="NCBI Taxonomy" id="447135"/>
    <lineage>
        <taxon>Eukaryota</taxon>
        <taxon>Metazoa</taxon>
        <taxon>Chordata</taxon>
        <taxon>Craniata</taxon>
        <taxon>Vertebrata</taxon>
        <taxon>Euteleostomi</taxon>
        <taxon>Mammalia</taxon>
        <taxon>Eutheria</taxon>
        <taxon>Euarchontoglires</taxon>
        <taxon>Glires</taxon>
        <taxon>Rodentia</taxon>
        <taxon>Myomorpha</taxon>
        <taxon>Muroidea</taxon>
        <taxon>Cricetidae</taxon>
        <taxon>Arvicolinae</taxon>
        <taxon>Myodes</taxon>
    </lineage>
</organism>
<dbReference type="AlphaFoldDB" id="A0AAW0K9I7"/>